<dbReference type="InterPro" id="IPR011030">
    <property type="entry name" value="Lipovitellin_superhlx_dom"/>
</dbReference>
<comment type="caution">
    <text evidence="1">Lacks conserved residue(s) required for the propagation of feature annotation.</text>
</comment>
<dbReference type="InterPro" id="IPR001747">
    <property type="entry name" value="Vitellogenin_N"/>
</dbReference>
<evidence type="ECO:0000259" key="2">
    <source>
        <dbReference type="PROSITE" id="PS51211"/>
    </source>
</evidence>
<dbReference type="Proteomes" id="UP000050792">
    <property type="component" value="Unassembled WGS sequence"/>
</dbReference>
<accession>A0AA85ELW8</accession>
<dbReference type="SUPFAM" id="SSF48431">
    <property type="entry name" value="Lipovitellin-phosvitin complex, superhelical domain"/>
    <property type="match status" value="1"/>
</dbReference>
<evidence type="ECO:0000313" key="4">
    <source>
        <dbReference type="WBParaSite" id="SRDH1_14190.2"/>
    </source>
</evidence>
<dbReference type="GO" id="GO:0005319">
    <property type="term" value="F:lipid transporter activity"/>
    <property type="evidence" value="ECO:0007669"/>
    <property type="project" value="InterPro"/>
</dbReference>
<protein>
    <recommendedName>
        <fullName evidence="2">Vitellogenin domain-containing protein</fullName>
    </recommendedName>
</protein>
<dbReference type="WBParaSite" id="SRDH1_14190.2">
    <property type="protein sequence ID" value="SRDH1_14190.2"/>
    <property type="gene ID" value="SRDH1_14190"/>
</dbReference>
<organism evidence="3 4">
    <name type="scientific">Schistosoma rodhaini</name>
    <dbReference type="NCBI Taxonomy" id="6188"/>
    <lineage>
        <taxon>Eukaryota</taxon>
        <taxon>Metazoa</taxon>
        <taxon>Spiralia</taxon>
        <taxon>Lophotrochozoa</taxon>
        <taxon>Platyhelminthes</taxon>
        <taxon>Trematoda</taxon>
        <taxon>Digenea</taxon>
        <taxon>Strigeidida</taxon>
        <taxon>Schistosomatoidea</taxon>
        <taxon>Schistosomatidae</taxon>
        <taxon>Schistosoma</taxon>
    </lineage>
</organism>
<reference evidence="4" key="2">
    <citation type="submission" date="2023-11" db="UniProtKB">
        <authorList>
            <consortium name="WormBaseParasite"/>
        </authorList>
    </citation>
    <scope>IDENTIFICATION</scope>
</reference>
<dbReference type="InterPro" id="IPR015819">
    <property type="entry name" value="Lipid_transp_b-sht_shell"/>
</dbReference>
<dbReference type="PROSITE" id="PS51211">
    <property type="entry name" value="VITELLOGENIN"/>
    <property type="match status" value="1"/>
</dbReference>
<proteinExistence type="predicted"/>
<keyword evidence="3" id="KW-1185">Reference proteome</keyword>
<name>A0AA85ELW8_9TREM</name>
<dbReference type="Gene3D" id="1.25.10.20">
    <property type="entry name" value="Vitellinogen, superhelical"/>
    <property type="match status" value="1"/>
</dbReference>
<evidence type="ECO:0000313" key="3">
    <source>
        <dbReference type="Proteomes" id="UP000050792"/>
    </source>
</evidence>
<evidence type="ECO:0000256" key="1">
    <source>
        <dbReference type="PROSITE-ProRule" id="PRU00557"/>
    </source>
</evidence>
<sequence>MSYPRHFSNLQVLMIIWNIIYHPTLLINANDLYTNDIIVTHLQIGYQYTYKWKIIHEIYNSYQLTNEKINDNNKINNQIYIIEGLAKIISGPNCDMRLSLHHVEEPGEIQTTRNLSYHEKYPIKFCLSNGRLLSFEYLSQDEISSVRIKKALLFQLQMSSQTYGQQFYTVEIDHLGSCQTEYVLKTVNLHTVTMIKKRNSMFCNDEYQPFFIKDNSKLNDQQFTINNRPLYLQSDLICELTHKLNGPITNVNCQETSITQQQWFPSFSINTLTLNVNMQINLTGETEYNDEFIEFDGISKMDFEFPDKNQNQTVIVNNFLIENNFTNHNYINMIMNSPEKFSYFIEQLKCLTYEQWKIVYNSWEENIQTNEIRNFLENVILEVQTESSIIFIINHFIVNAKNEYKQLKWINHLSIMKKPTIEMMKEIKSLLTSHLYNHTVYYVSVSIKQFCEDHPSCIKTQIIHEMMNIIENSVDLQDNIKSLKTLEIIENIGQFLSSQKIIKIIEKDLMVYNNSDNNLRLYVGQIIDHFPCEPYIDNHLWSIFLNTNESNELRITIFNSLIKCLTHEKILKILKILNKSLDNQIRSYVISKLFSLLKTHDPSKMDLYLNVRKYEYEITQLNKDNGFLFAIRNSGYHEWIQKTKYGIFFIELSTIYESYSILPNTIKMRLKYQNKEKLSNVFDVVYQYGSETFLYKFLINLIKTITSTYVPWMKDYTVNIDNQTQTFRKYDSIFIKWFDKIVFHSSNISYQLQNWFSTTKTFWSQPIELNHAKHLWKSKNEHPLLSGFYIEWETNVISYMNSYMNSVYSLNPYQFSLFINHKSKFYTSQKVQLVSGSHEIFGFQSDRKIDCNFHVNNSLKLATDSNNLLLEILFDPWSYNYELFKYTKNDFFMKNGKPYLDFQLSKLNHWIITTFKPFNWFHLIIEKLCHSENIYSLIQVYQININEVKGFFLKFNYLSMDEEENNNKINRISFLIHRTNVSMQQNYETKNNNLQFNLKINNQNDSLRHVDLKLSVFQKDSYHLIIDITEDGLIQAVGYFNQQRMIRANGSLDVKGNDTNARIQLYNPSINLNISFRKYHNSLFVMQAINQADYFPFQFSLINYVTNQPNLKMLGMNAFQTSISFNVSNFINIYWSFNLNSTEDNNPPSYYSTTLFNVTIFEHFLIYQNSIYWNETLNNKTTVNTNENDKNITIKTKAQSSVSNHFDYECTINMFKTKEFLTPYYGQPTKFYINIYVVSPNRSSLRQFSLLTNHGVNIQHSRSIKTSVTSTFADEKKGFILNNELEWKLTDIGTINRLHSTTDIYCKSMKESIKLILLHDIENQLLSSILMEYNDQDHQKIYSIKSWLQPWRNQHEFTFQWPNLKIIQILTIYDIIPIDLYSGITLDHLIYFNHYKYFIIKNQIMFKLDEQKLFILHQTKRFNTTYINQLSNISNHEDIISQLELILQFYYNINLIPLHIKFICESKIKFLLLNYKINKNIMGKLKLNFKKLNGDILVELFNNQLNNQFNDNIQLNINYDFNYKSIINIIFKINIQSNIQNHLLINWKSINDSLYFIINCKISSFIYLIYHFKHRWHNVDYHIEGSNMLSVQSFLLNHWFSGFYLNSNYILQLNLNQKLFEIRTEYSTTNSLGPGSPIRIRINFKHDKSYKHGNLEVGLDSQLIGHYIGYEMMNTMMEYQLDSSDNKKSIDFISRCLIGYRLYEGRGTKGYQIELFIIQYQNDYQFDILFKIGRPGLIHHNIIEYNHLLQSNQTKFQISTIYLNKPYFYLNFDIQFIETLLFPIYSNISLFIPWNNLRFIVKEQLNYNKSSSIIQQNLLIFINQSITFYYFNQSLYFKNKLMKSSNVYNYLYLQWNTNIISSHMSSILFYKYIKNIMNTTVYEQFFGDWNSSIYLLFIQNYFNNSFNIYYNLTDQLWNNKIHGNITKINEIKYNYSIHKYNYCGNHKISLYHIDFQLNNTIIIYIKQINNYKIKNLFEFISFQNQTNSYEYSMEHSYKQKQSDFVSYNLFTTANNKNILNIDLQLQSFNNFQFSIKIIPNDLINIQLIDIQLKNNLSIRDIDWFFNGSIEILPYLPKILSFIKIHPIISDLNENLLPIQSKPFQFSILIQNTNDNSEWKLFNMSVVQTLYNQSNIQVLTLYIQSITPYIKLPYVTMTENKLIQPITNNRTTNDLIEYNHIKNDNQSNNIELTLLQINNNNLSISININKKYKIFLEIKKIIMNSSSIHFINISLFDQRNQLGNYLQTIKINQLNKQTIYQLKNYLCIINNNNNNDNNNIHNLSIKLINSNKQNNILFNLITLNFYSNLPILIKHQINEINIYLKNNNKIDPFNNITILNYSLQINKQIYYQLQSELIINKNLLFLKYEINLKNQLIKFKQNQNYLIEINLNQQTNYSIIFKSNKNYLIISYDIFQSLFFININNFLYFKTNIFKFISILLHTTDNLNHQKQNIQQITTQSSLINNENNSIDFILVSPNYIDLNFQFQLYNDITQTYRFITTNLNLSSNLLYIPSLDFLFSIKHNIVSKRLVTKLDHYGYTKNLLCNNVNQSNLMMQANTPNNENKFIIVLKSYLQMYKNTVYNSNIHVNFHRIIEKITPYTIDININKMNEQSKNLYVQVYAKYDPLDQNNFITKLIMKNEKKSIHFIMLSDLHKSQVISLLNSNISNDNNEIYIDYLSEDQKKAVYIRTSLRNITYSIESNQLIINENNIYKNKTIKYELINVKTSKRKKDIKIKLISYQNYILDSDKKEDDHMERLHYAGFILNTNILKQGSINILSKISKSPDNTQLIVTMNHGHKSAADHQFIVTWPHVFQEKHYPLLFLKTLNKTLNLTGAYFQQSGILNTSLQIITNEHHTQCKFYWKKWNSIHLLIDNHLELNYNLIYQNYNNNIYHIKYDYYDIFQVIYQLHNQGKSFNFSSMISMNYQDRNMVVNNGDLLAIKSVIGSDEHKTILQVKINKNYGAMLQVTSHHQSINQSNLNGRLIVHLDHSNILHLFSYWRPEICEDVSLSINEFPKQFNSLIQLSFAKIYQYGQQLIILFSNDFMNSINEIQLNQFINIIHNDLKYTSHLFLYWFNNELFNISIFKNRLPIKLNITKLDIWENFQELKNTTNSLTQFKLNLVQYFDSIYKSFLIYIESNIQQKIVDNINPLLNYMVNTTIQKSEEFSKDSIKGLKLSFNAFDAFWYSMVEIYSIWIEIPSKINEIIYNLLVNDTRNSGKLENITVYLKHVNERLNIAQSLFESIRNNISTIGQCARNRISEQWRDEKSNYEQLSQFIQLIKQKQIEESYKILFKPHLRNFIKSMNKNQYYVKIYIPQLIKIFTHYMPKIWPYYMQILEEQSKMKSQINHLTNESNNFV</sequence>
<reference evidence="3" key="1">
    <citation type="submission" date="2022-06" db="EMBL/GenBank/DDBJ databases">
        <authorList>
            <person name="Berger JAMES D."/>
            <person name="Berger JAMES D."/>
        </authorList>
    </citation>
    <scope>NUCLEOTIDE SEQUENCE [LARGE SCALE GENOMIC DNA]</scope>
</reference>
<dbReference type="SUPFAM" id="SSF56968">
    <property type="entry name" value="Lipovitellin-phosvitin complex, beta-sheet shell regions"/>
    <property type="match status" value="1"/>
</dbReference>
<feature type="domain" description="Vitellogenin" evidence="2">
    <location>
        <begin position="48"/>
        <end position="666"/>
    </location>
</feature>
<dbReference type="SMART" id="SM00638">
    <property type="entry name" value="LPD_N"/>
    <property type="match status" value="1"/>
</dbReference>